<evidence type="ECO:0008006" key="3">
    <source>
        <dbReference type="Google" id="ProtNLM"/>
    </source>
</evidence>
<evidence type="ECO:0000313" key="1">
    <source>
        <dbReference type="EMBL" id="OHA29787.1"/>
    </source>
</evidence>
<dbReference type="AlphaFoldDB" id="A0A1G2N0W9"/>
<gene>
    <name evidence="1" type="ORF">A3F51_03645</name>
</gene>
<accession>A0A1G2N0W9</accession>
<reference evidence="1 2" key="1">
    <citation type="journal article" date="2016" name="Nat. Commun.">
        <title>Thousands of microbial genomes shed light on interconnected biogeochemical processes in an aquifer system.</title>
        <authorList>
            <person name="Anantharaman K."/>
            <person name="Brown C.T."/>
            <person name="Hug L.A."/>
            <person name="Sharon I."/>
            <person name="Castelle C.J."/>
            <person name="Probst A.J."/>
            <person name="Thomas B.C."/>
            <person name="Singh A."/>
            <person name="Wilkins M.J."/>
            <person name="Karaoz U."/>
            <person name="Brodie E.L."/>
            <person name="Williams K.H."/>
            <person name="Hubbard S.S."/>
            <person name="Banfield J.F."/>
        </authorList>
    </citation>
    <scope>NUCLEOTIDE SEQUENCE [LARGE SCALE GENOMIC DNA]</scope>
</reference>
<evidence type="ECO:0000313" key="2">
    <source>
        <dbReference type="Proteomes" id="UP000178089"/>
    </source>
</evidence>
<dbReference type="EMBL" id="MHRT01000001">
    <property type="protein sequence ID" value="OHA29787.1"/>
    <property type="molecule type" value="Genomic_DNA"/>
</dbReference>
<sequence>MMGNRHSAKVGRWHINQDNNTYMKKNLIKKQKIIDPKKLAEEYMSTLIDIVEVARESFLILDSKLRVIIANPTFYKVFRVVKKETVHKFVYQLGNGQWNIPVLKSLLEDILPKKKVVKNFEVTHRFETIGEKSMLLNARQIDSVQLIILAIEDITRRKELEMELFNQNKRLEITITDRTVELTNRIKDLEVLNRSMVGRELRMVELKKELEIARRQHRNGNGNKRHKNG</sequence>
<name>A0A1G2N0W9_9BACT</name>
<protein>
    <recommendedName>
        <fullName evidence="3">PAS domain-containing protein</fullName>
    </recommendedName>
</protein>
<dbReference type="Proteomes" id="UP000178089">
    <property type="component" value="Unassembled WGS sequence"/>
</dbReference>
<comment type="caution">
    <text evidence="1">The sequence shown here is derived from an EMBL/GenBank/DDBJ whole genome shotgun (WGS) entry which is preliminary data.</text>
</comment>
<organism evidence="1 2">
    <name type="scientific">Candidatus Taylorbacteria bacterium RIFCSPHIGHO2_12_FULL_45_16</name>
    <dbReference type="NCBI Taxonomy" id="1802315"/>
    <lineage>
        <taxon>Bacteria</taxon>
        <taxon>Candidatus Tayloriibacteriota</taxon>
    </lineage>
</organism>
<proteinExistence type="predicted"/>
<dbReference type="Gene3D" id="3.30.450.20">
    <property type="entry name" value="PAS domain"/>
    <property type="match status" value="1"/>
</dbReference>
<dbReference type="STRING" id="1802315.A3F51_03645"/>